<keyword evidence="8" id="KW-0560">Oxidoreductase</keyword>
<keyword evidence="13" id="KW-0732">Signal</keyword>
<dbReference type="PROSITE" id="PS50873">
    <property type="entry name" value="PEROXIDASE_4"/>
    <property type="match status" value="1"/>
</dbReference>
<reference evidence="15" key="2">
    <citation type="submission" date="2015-03" db="UniProtKB">
        <authorList>
            <consortium name="EnsemblPlants"/>
        </authorList>
    </citation>
    <scope>IDENTIFICATION</scope>
</reference>
<dbReference type="PANTHER" id="PTHR31235">
    <property type="entry name" value="PEROXIDASE 25-RELATED"/>
    <property type="match status" value="1"/>
</dbReference>
<evidence type="ECO:0000256" key="11">
    <source>
        <dbReference type="RuleBase" id="RU004241"/>
    </source>
</evidence>
<dbReference type="HOGENOM" id="CLU_010543_2_0_1"/>
<dbReference type="PROSITE" id="PS00436">
    <property type="entry name" value="PEROXIDASE_2"/>
    <property type="match status" value="1"/>
</dbReference>
<feature type="region of interest" description="Disordered" evidence="12">
    <location>
        <begin position="83"/>
        <end position="105"/>
    </location>
</feature>
<dbReference type="Pfam" id="PF00141">
    <property type="entry name" value="peroxidase"/>
    <property type="match status" value="1"/>
</dbReference>
<evidence type="ECO:0000256" key="6">
    <source>
        <dbReference type="ARBA" id="ARBA00022723"/>
    </source>
</evidence>
<dbReference type="Gramene" id="OBART07G23710.1">
    <property type="protein sequence ID" value="OBART07G23710.1"/>
    <property type="gene ID" value="OBART07G23710"/>
</dbReference>
<dbReference type="GO" id="GO:0042744">
    <property type="term" value="P:hydrogen peroxide catabolic process"/>
    <property type="evidence" value="ECO:0007669"/>
    <property type="project" value="UniProtKB-KW"/>
</dbReference>
<dbReference type="eggNOG" id="ENOG502QPX7">
    <property type="taxonomic scope" value="Eukaryota"/>
</dbReference>
<organism evidence="15">
    <name type="scientific">Oryza barthii</name>
    <dbReference type="NCBI Taxonomy" id="65489"/>
    <lineage>
        <taxon>Eukaryota</taxon>
        <taxon>Viridiplantae</taxon>
        <taxon>Streptophyta</taxon>
        <taxon>Embryophyta</taxon>
        <taxon>Tracheophyta</taxon>
        <taxon>Spermatophyta</taxon>
        <taxon>Magnoliopsida</taxon>
        <taxon>Liliopsida</taxon>
        <taxon>Poales</taxon>
        <taxon>Poaceae</taxon>
        <taxon>BOP clade</taxon>
        <taxon>Oryzoideae</taxon>
        <taxon>Oryzeae</taxon>
        <taxon>Oryzinae</taxon>
        <taxon>Oryza</taxon>
    </lineage>
</organism>
<evidence type="ECO:0000313" key="15">
    <source>
        <dbReference type="EnsemblPlants" id="OBART07G23710.1"/>
    </source>
</evidence>
<evidence type="ECO:0000256" key="4">
    <source>
        <dbReference type="ARBA" id="ARBA00022559"/>
    </source>
</evidence>
<evidence type="ECO:0000256" key="1">
    <source>
        <dbReference type="ARBA" id="ARBA00000189"/>
    </source>
</evidence>
<evidence type="ECO:0000256" key="9">
    <source>
        <dbReference type="ARBA" id="ARBA00023004"/>
    </source>
</evidence>
<proteinExistence type="inferred from homology"/>
<sequence>MAGAKLAATVAACALLLLATAAACHGLEAEALVRAEVKKAVVKNAGAGAGLIRMLFHDCFVEVIKHIDPPMATHGEGCDASVLLDPTPANPRPEKLGPPPRASPPPTCSIYKNVLARRVLFASDAALLSSPAMARMVRANARLPASWEKKFARAMVRMASIELKAAHRGEIRKNCRVVN</sequence>
<accession>A0A0D3GU22</accession>
<evidence type="ECO:0000256" key="3">
    <source>
        <dbReference type="ARBA" id="ARBA00001970"/>
    </source>
</evidence>
<evidence type="ECO:0000256" key="2">
    <source>
        <dbReference type="ARBA" id="ARBA00001913"/>
    </source>
</evidence>
<keyword evidence="10" id="KW-0376">Hydrogen peroxide</keyword>
<evidence type="ECO:0000259" key="14">
    <source>
        <dbReference type="PROSITE" id="PS50873"/>
    </source>
</evidence>
<comment type="similarity">
    <text evidence="11">Belongs to the peroxidase family.</text>
</comment>
<dbReference type="AlphaFoldDB" id="A0A0D3GU22"/>
<comment type="cofactor">
    <cofactor evidence="2">
        <name>Ca(2+)</name>
        <dbReference type="ChEBI" id="CHEBI:29108"/>
    </cofactor>
</comment>
<feature type="domain" description="Plant heme peroxidase family profile" evidence="14">
    <location>
        <begin position="26"/>
        <end position="179"/>
    </location>
</feature>
<evidence type="ECO:0000256" key="12">
    <source>
        <dbReference type="SAM" id="MobiDB-lite"/>
    </source>
</evidence>
<dbReference type="InterPro" id="IPR000823">
    <property type="entry name" value="Peroxidase_pln"/>
</dbReference>
<keyword evidence="6" id="KW-0479">Metal-binding</keyword>
<dbReference type="InterPro" id="IPR002016">
    <property type="entry name" value="Haem_peroxidase"/>
</dbReference>
<protein>
    <recommendedName>
        <fullName evidence="14">Plant heme peroxidase family profile domain-containing protein</fullName>
    </recommendedName>
</protein>
<dbReference type="Proteomes" id="UP000026960">
    <property type="component" value="Chromosome 7"/>
</dbReference>
<dbReference type="Gene3D" id="1.10.420.10">
    <property type="entry name" value="Peroxidase, domain 2"/>
    <property type="match status" value="1"/>
</dbReference>
<keyword evidence="7" id="KW-0106">Calcium</keyword>
<comment type="cofactor">
    <cofactor evidence="3">
        <name>heme b</name>
        <dbReference type="ChEBI" id="CHEBI:60344"/>
    </cofactor>
</comment>
<keyword evidence="9" id="KW-0408">Iron</keyword>
<dbReference type="STRING" id="65489.A0A0D3GU22"/>
<evidence type="ECO:0000256" key="7">
    <source>
        <dbReference type="ARBA" id="ARBA00022837"/>
    </source>
</evidence>
<keyword evidence="4" id="KW-0575">Peroxidase</keyword>
<dbReference type="PROSITE" id="PS51257">
    <property type="entry name" value="PROKAR_LIPOPROTEIN"/>
    <property type="match status" value="1"/>
</dbReference>
<feature type="chain" id="PRO_5002263232" description="Plant heme peroxidase family profile domain-containing protein" evidence="13">
    <location>
        <begin position="24"/>
        <end position="179"/>
    </location>
</feature>
<dbReference type="Gene3D" id="1.10.520.10">
    <property type="match status" value="2"/>
</dbReference>
<dbReference type="GO" id="GO:0046872">
    <property type="term" value="F:metal ion binding"/>
    <property type="evidence" value="ECO:0007669"/>
    <property type="project" value="UniProtKB-KW"/>
</dbReference>
<evidence type="ECO:0000256" key="13">
    <source>
        <dbReference type="SAM" id="SignalP"/>
    </source>
</evidence>
<feature type="compositionally biased region" description="Pro residues" evidence="12">
    <location>
        <begin position="88"/>
        <end position="105"/>
    </location>
</feature>
<dbReference type="GO" id="GO:0006979">
    <property type="term" value="P:response to oxidative stress"/>
    <property type="evidence" value="ECO:0007669"/>
    <property type="project" value="InterPro"/>
</dbReference>
<evidence type="ECO:0000256" key="8">
    <source>
        <dbReference type="ARBA" id="ARBA00023002"/>
    </source>
</evidence>
<feature type="signal peptide" evidence="13">
    <location>
        <begin position="1"/>
        <end position="23"/>
    </location>
</feature>
<reference evidence="15" key="1">
    <citation type="journal article" date="2009" name="Rice">
        <title>De Novo Next Generation Sequencing of Plant Genomes.</title>
        <authorList>
            <person name="Rounsley S."/>
            <person name="Marri P.R."/>
            <person name="Yu Y."/>
            <person name="He R."/>
            <person name="Sisneros N."/>
            <person name="Goicoechea J.L."/>
            <person name="Lee S.J."/>
            <person name="Angelova A."/>
            <person name="Kudrna D."/>
            <person name="Luo M."/>
            <person name="Affourtit J."/>
            <person name="Desany B."/>
            <person name="Knight J."/>
            <person name="Niazi F."/>
            <person name="Egholm M."/>
            <person name="Wing R.A."/>
        </authorList>
    </citation>
    <scope>NUCLEOTIDE SEQUENCE [LARGE SCALE GENOMIC DNA]</scope>
    <source>
        <strain evidence="15">cv. IRGC 105608</strain>
    </source>
</reference>
<dbReference type="InterPro" id="IPR010255">
    <property type="entry name" value="Haem_peroxidase_sf"/>
</dbReference>
<dbReference type="EnsemblPlants" id="OBART07G23710.1">
    <property type="protein sequence ID" value="OBART07G23710.1"/>
    <property type="gene ID" value="OBART07G23710"/>
</dbReference>
<keyword evidence="16" id="KW-1185">Reference proteome</keyword>
<dbReference type="GO" id="GO:0140825">
    <property type="term" value="F:lactoperoxidase activity"/>
    <property type="evidence" value="ECO:0007669"/>
    <property type="project" value="UniProtKB-EC"/>
</dbReference>
<evidence type="ECO:0000313" key="16">
    <source>
        <dbReference type="Proteomes" id="UP000026960"/>
    </source>
</evidence>
<evidence type="ECO:0000256" key="10">
    <source>
        <dbReference type="ARBA" id="ARBA00023324"/>
    </source>
</evidence>
<dbReference type="PaxDb" id="65489-OBART07G23710.1"/>
<comment type="catalytic activity">
    <reaction evidence="1">
        <text>2 a phenolic donor + H2O2 = 2 a phenolic radical donor + 2 H2O</text>
        <dbReference type="Rhea" id="RHEA:56136"/>
        <dbReference type="ChEBI" id="CHEBI:15377"/>
        <dbReference type="ChEBI" id="CHEBI:16240"/>
        <dbReference type="ChEBI" id="CHEBI:139520"/>
        <dbReference type="ChEBI" id="CHEBI:139521"/>
        <dbReference type="EC" id="1.11.1.7"/>
    </reaction>
</comment>
<evidence type="ECO:0000256" key="5">
    <source>
        <dbReference type="ARBA" id="ARBA00022617"/>
    </source>
</evidence>
<dbReference type="GO" id="GO:0020037">
    <property type="term" value="F:heme binding"/>
    <property type="evidence" value="ECO:0007669"/>
    <property type="project" value="InterPro"/>
</dbReference>
<keyword evidence="5" id="KW-0349">Heme</keyword>
<name>A0A0D3GU22_9ORYZ</name>
<dbReference type="SUPFAM" id="SSF48113">
    <property type="entry name" value="Heme-dependent peroxidases"/>
    <property type="match status" value="1"/>
</dbReference>
<dbReference type="InterPro" id="IPR019794">
    <property type="entry name" value="Peroxidases_AS"/>
</dbReference>